<dbReference type="AlphaFoldDB" id="A0A935UI17"/>
<dbReference type="Proteomes" id="UP000697998">
    <property type="component" value="Unassembled WGS sequence"/>
</dbReference>
<organism evidence="1 2">
    <name type="scientific">Candidatus Accumulibacter proximus</name>
    <dbReference type="NCBI Taxonomy" id="2954385"/>
    <lineage>
        <taxon>Bacteria</taxon>
        <taxon>Pseudomonadati</taxon>
        <taxon>Pseudomonadota</taxon>
        <taxon>Betaproteobacteria</taxon>
        <taxon>Candidatus Accumulibacter</taxon>
    </lineage>
</organism>
<sequence>MRPIDSCGAAARAVPERAEFCPPAGGRGLAGMNPADATRLLPAPVPVVAGDVSRAAYARSRDRSLAGWARESAGRAE</sequence>
<reference evidence="1 2" key="1">
    <citation type="submission" date="2020-10" db="EMBL/GenBank/DDBJ databases">
        <title>Connecting structure to function with the recovery of over 1000 high-quality activated sludge metagenome-assembled genomes encoding full-length rRNA genes using long-read sequencing.</title>
        <authorList>
            <person name="Singleton C.M."/>
            <person name="Petriglieri F."/>
            <person name="Kristensen J.M."/>
            <person name="Kirkegaard R.H."/>
            <person name="Michaelsen T.Y."/>
            <person name="Andersen M.H."/>
            <person name="Karst S.M."/>
            <person name="Dueholm M.S."/>
            <person name="Nielsen P.H."/>
            <person name="Albertsen M."/>
        </authorList>
    </citation>
    <scope>NUCLEOTIDE SEQUENCE [LARGE SCALE GENOMIC DNA]</scope>
    <source>
        <strain evidence="1">EsbW_18-Q3-R4-48_BATAC.285</strain>
    </source>
</reference>
<evidence type="ECO:0000313" key="2">
    <source>
        <dbReference type="Proteomes" id="UP000697998"/>
    </source>
</evidence>
<proteinExistence type="predicted"/>
<evidence type="ECO:0000313" key="1">
    <source>
        <dbReference type="EMBL" id="MBK7677302.1"/>
    </source>
</evidence>
<accession>A0A935UI17</accession>
<dbReference type="EMBL" id="JADJMH010000034">
    <property type="protein sequence ID" value="MBK7677302.1"/>
    <property type="molecule type" value="Genomic_DNA"/>
</dbReference>
<gene>
    <name evidence="1" type="ORF">IPJ27_22490</name>
</gene>
<protein>
    <submittedName>
        <fullName evidence="1">Uncharacterized protein</fullName>
    </submittedName>
</protein>
<name>A0A935UI17_9PROT</name>
<comment type="caution">
    <text evidence="1">The sequence shown here is derived from an EMBL/GenBank/DDBJ whole genome shotgun (WGS) entry which is preliminary data.</text>
</comment>